<dbReference type="HOGENOM" id="CLU_627524_0_0_1"/>
<accession>B3RQB7</accession>
<keyword evidence="1" id="KW-0812">Transmembrane</keyword>
<feature type="transmembrane region" description="Helical" evidence="1">
    <location>
        <begin position="110"/>
        <end position="135"/>
    </location>
</feature>
<keyword evidence="1" id="KW-0472">Membrane</keyword>
<keyword evidence="3" id="KW-1185">Reference proteome</keyword>
<organism evidence="2 3">
    <name type="scientific">Trichoplax adhaerens</name>
    <name type="common">Trichoplax reptans</name>
    <dbReference type="NCBI Taxonomy" id="10228"/>
    <lineage>
        <taxon>Eukaryota</taxon>
        <taxon>Metazoa</taxon>
        <taxon>Placozoa</taxon>
        <taxon>Uniplacotomia</taxon>
        <taxon>Trichoplacea</taxon>
        <taxon>Trichoplacidae</taxon>
        <taxon>Trichoplax</taxon>
    </lineage>
</organism>
<dbReference type="KEGG" id="tad:TRIADDRAFT_53847"/>
<dbReference type="GeneID" id="6750849"/>
<dbReference type="Proteomes" id="UP000009022">
    <property type="component" value="Unassembled WGS sequence"/>
</dbReference>
<feature type="transmembrane region" description="Helical" evidence="1">
    <location>
        <begin position="75"/>
        <end position="98"/>
    </location>
</feature>
<dbReference type="PhylomeDB" id="B3RQB7"/>
<feature type="transmembrane region" description="Helical" evidence="1">
    <location>
        <begin position="364"/>
        <end position="382"/>
    </location>
</feature>
<evidence type="ECO:0000313" key="2">
    <source>
        <dbReference type="EMBL" id="EDV27800.1"/>
    </source>
</evidence>
<feature type="transmembrane region" description="Helical" evidence="1">
    <location>
        <begin position="268"/>
        <end position="291"/>
    </location>
</feature>
<evidence type="ECO:0000256" key="1">
    <source>
        <dbReference type="SAM" id="Phobius"/>
    </source>
</evidence>
<dbReference type="CTD" id="6750849"/>
<feature type="transmembrane region" description="Helical" evidence="1">
    <location>
        <begin position="171"/>
        <end position="192"/>
    </location>
</feature>
<dbReference type="InParanoid" id="B3RQB7"/>
<protein>
    <recommendedName>
        <fullName evidence="4">Transmembrane protein</fullName>
    </recommendedName>
</protein>
<sequence>MPNFFLVAGATQLSVALLNVIIPAVAWLTTGIISATTVPATYFLGPGVVGITLATSAFSCFMARNKALDTVVAGIYVFSLLATTYSISSILMFISVIVRLATSNLLNTAVGALIFTLVTIAILCASMGVAIWVIYTARKMLLKSDSVQSVDNPDSPPTVAEPTNCLTDRTLAILEMSAGNLLVITPGVAIFFPSIQRLYCVLPLYAGSLLIASGMMGYDYTTKKRYALMLWSFVMTRLSLLLTTVAIAGTGFYLGITVGSGSTAPTNLALISLILLVSIYGFIISIVSLVVTRKRLGIVCSCNFNVKDMEFIFGVTMVVLGVVYAIVAAVGLVLFAARYFTIVGFFVACVEISFVVRSVLSASFSVECAVLTIVEFIAYLRLNPSSGLLVRGVAMMATILVFNIATFGVAVAATVKTGRKHQLCGISSQTGPSEAES</sequence>
<feature type="transmembrane region" description="Helical" evidence="1">
    <location>
        <begin position="42"/>
        <end position="63"/>
    </location>
</feature>
<dbReference type="RefSeq" id="XP_002109634.1">
    <property type="nucleotide sequence ID" value="XM_002109598.1"/>
</dbReference>
<reference evidence="2 3" key="1">
    <citation type="journal article" date="2008" name="Nature">
        <title>The Trichoplax genome and the nature of placozoans.</title>
        <authorList>
            <person name="Srivastava M."/>
            <person name="Begovic E."/>
            <person name="Chapman J."/>
            <person name="Putnam N.H."/>
            <person name="Hellsten U."/>
            <person name="Kawashima T."/>
            <person name="Kuo A."/>
            <person name="Mitros T."/>
            <person name="Salamov A."/>
            <person name="Carpenter M.L."/>
            <person name="Signorovitch A.Y."/>
            <person name="Moreno M.A."/>
            <person name="Kamm K."/>
            <person name="Grimwood J."/>
            <person name="Schmutz J."/>
            <person name="Shapiro H."/>
            <person name="Grigoriev I.V."/>
            <person name="Buss L.W."/>
            <person name="Schierwater B."/>
            <person name="Dellaporta S.L."/>
            <person name="Rokhsar D.S."/>
        </authorList>
    </citation>
    <scope>NUCLEOTIDE SEQUENCE [LARGE SCALE GENOMIC DNA]</scope>
    <source>
        <strain evidence="2 3">Grell-BS-1999</strain>
    </source>
</reference>
<feature type="transmembrane region" description="Helical" evidence="1">
    <location>
        <begin position="198"/>
        <end position="218"/>
    </location>
</feature>
<name>B3RQB7_TRIAD</name>
<feature type="transmembrane region" description="Helical" evidence="1">
    <location>
        <begin position="230"/>
        <end position="256"/>
    </location>
</feature>
<feature type="transmembrane region" description="Helical" evidence="1">
    <location>
        <begin position="311"/>
        <end position="333"/>
    </location>
</feature>
<evidence type="ECO:0008006" key="4">
    <source>
        <dbReference type="Google" id="ProtNLM"/>
    </source>
</evidence>
<feature type="transmembrane region" description="Helical" evidence="1">
    <location>
        <begin position="339"/>
        <end position="357"/>
    </location>
</feature>
<gene>
    <name evidence="2" type="ORF">TRIADDRAFT_53847</name>
</gene>
<evidence type="ECO:0000313" key="3">
    <source>
        <dbReference type="Proteomes" id="UP000009022"/>
    </source>
</evidence>
<feature type="transmembrane region" description="Helical" evidence="1">
    <location>
        <begin position="388"/>
        <end position="413"/>
    </location>
</feature>
<dbReference type="EMBL" id="DS985242">
    <property type="protein sequence ID" value="EDV27800.1"/>
    <property type="molecule type" value="Genomic_DNA"/>
</dbReference>
<keyword evidence="1" id="KW-1133">Transmembrane helix</keyword>
<proteinExistence type="predicted"/>
<dbReference type="AlphaFoldDB" id="B3RQB7"/>